<reference evidence="2" key="1">
    <citation type="journal article" date="2019" name="Int. J. Syst. Evol. Microbiol.">
        <title>The Global Catalogue of Microorganisms (GCM) 10K type strain sequencing project: providing services to taxonomists for standard genome sequencing and annotation.</title>
        <authorList>
            <consortium name="The Broad Institute Genomics Platform"/>
            <consortium name="The Broad Institute Genome Sequencing Center for Infectious Disease"/>
            <person name="Wu L."/>
            <person name="Ma J."/>
        </authorList>
    </citation>
    <scope>NUCLEOTIDE SEQUENCE [LARGE SCALE GENOMIC DNA]</scope>
    <source>
        <strain evidence="2">KCTC 52368</strain>
    </source>
</reference>
<sequence>MKTFIAFLRGINVSGQKKIKMIELKASLEKEGYKKVQTYIQSGNIILNSEEDICSIKEGIRKVILKDFGLEVPVLVTTKEVLGVILEKYPFKDADDKNQYYTLLFDKPDANLVDGFNTLKFNTEDFLIAEDCVYLNCKGGAGKAKLNNNLIEKKLKVTATTRNLRTMQKMLLLAS</sequence>
<organism evidence="1 2">
    <name type="scientific">Croceitalea marina</name>
    <dbReference type="NCBI Taxonomy" id="1775166"/>
    <lineage>
        <taxon>Bacteria</taxon>
        <taxon>Pseudomonadati</taxon>
        <taxon>Bacteroidota</taxon>
        <taxon>Flavobacteriia</taxon>
        <taxon>Flavobacteriales</taxon>
        <taxon>Flavobacteriaceae</taxon>
        <taxon>Croceitalea</taxon>
    </lineage>
</organism>
<dbReference type="PANTHER" id="PTHR36439">
    <property type="entry name" value="BLL4334 PROTEIN"/>
    <property type="match status" value="1"/>
</dbReference>
<proteinExistence type="predicted"/>
<accession>A0ABW5MT99</accession>
<gene>
    <name evidence="1" type="ORF">ACFSQJ_05740</name>
</gene>
<name>A0ABW5MT99_9FLAO</name>
<dbReference type="PIRSF" id="PIRSF008502">
    <property type="entry name" value="UCP008502"/>
    <property type="match status" value="1"/>
</dbReference>
<keyword evidence="2" id="KW-1185">Reference proteome</keyword>
<dbReference type="SUPFAM" id="SSF160379">
    <property type="entry name" value="SP0830-like"/>
    <property type="match status" value="1"/>
</dbReference>
<dbReference type="Proteomes" id="UP001597526">
    <property type="component" value="Unassembled WGS sequence"/>
</dbReference>
<dbReference type="RefSeq" id="WP_377765997.1">
    <property type="nucleotide sequence ID" value="NZ_JBHULB010000007.1"/>
</dbReference>
<dbReference type="EMBL" id="JBHULB010000007">
    <property type="protein sequence ID" value="MFD2586420.1"/>
    <property type="molecule type" value="Genomic_DNA"/>
</dbReference>
<evidence type="ECO:0000313" key="2">
    <source>
        <dbReference type="Proteomes" id="UP001597526"/>
    </source>
</evidence>
<dbReference type="Gene3D" id="3.30.70.1280">
    <property type="entry name" value="SP0830-like domains"/>
    <property type="match status" value="1"/>
</dbReference>
<dbReference type="PANTHER" id="PTHR36439:SF1">
    <property type="entry name" value="DUF1697 DOMAIN-CONTAINING PROTEIN"/>
    <property type="match status" value="1"/>
</dbReference>
<comment type="caution">
    <text evidence="1">The sequence shown here is derived from an EMBL/GenBank/DDBJ whole genome shotgun (WGS) entry which is preliminary data.</text>
</comment>
<dbReference type="InterPro" id="IPR012545">
    <property type="entry name" value="DUF1697"/>
</dbReference>
<protein>
    <submittedName>
        <fullName evidence="1">DUF1697 domain-containing protein</fullName>
    </submittedName>
</protein>
<dbReference type="Pfam" id="PF08002">
    <property type="entry name" value="DUF1697"/>
    <property type="match status" value="1"/>
</dbReference>
<evidence type="ECO:0000313" key="1">
    <source>
        <dbReference type="EMBL" id="MFD2586420.1"/>
    </source>
</evidence>